<sequence length="215" mass="22936">MARSGYFHGDLRRALLDAGLDAARAGGPEAVSLRELARTVGVAPSAVYRHFASHEQLIGAIARRSLAMVADAMEDELARVPAGDATAWADGAIAAVGLGYVRFAWREPGLFRLAFRAHGDLEAAHDEAARGASGRTPYEQLERAFDALEAVGELPREQRPGAEALAWSAVHGFATLTVEGPLRSLDERTREALSWRIVEMVRLGLSATAPEPGAA</sequence>
<dbReference type="InterPro" id="IPR036271">
    <property type="entry name" value="Tet_transcr_reg_TetR-rel_C_sf"/>
</dbReference>
<dbReference type="Proteomes" id="UP000323221">
    <property type="component" value="Unassembled WGS sequence"/>
</dbReference>
<keyword evidence="2 4" id="KW-0238">DNA-binding</keyword>
<evidence type="ECO:0000256" key="2">
    <source>
        <dbReference type="ARBA" id="ARBA00023125"/>
    </source>
</evidence>
<feature type="domain" description="HTH tetR-type" evidence="5">
    <location>
        <begin position="9"/>
        <end position="69"/>
    </location>
</feature>
<dbReference type="Gene3D" id="1.10.357.10">
    <property type="entry name" value="Tetracycline Repressor, domain 2"/>
    <property type="match status" value="1"/>
</dbReference>
<reference evidence="6 7" key="1">
    <citation type="submission" date="2019-08" db="EMBL/GenBank/DDBJ databases">
        <title>Agrococcus lahaulensis sp. nov., isolated from a cold desert of the Indian Himalayas.</title>
        <authorList>
            <person name="Qu J.H."/>
        </authorList>
    </citation>
    <scope>NUCLEOTIDE SEQUENCE [LARGE SCALE GENOMIC DNA]</scope>
    <source>
        <strain evidence="6 7">NS18</strain>
    </source>
</reference>
<evidence type="ECO:0000256" key="3">
    <source>
        <dbReference type="ARBA" id="ARBA00023163"/>
    </source>
</evidence>
<dbReference type="Pfam" id="PF13305">
    <property type="entry name" value="TetR_C_33"/>
    <property type="match status" value="1"/>
</dbReference>
<organism evidence="6 7">
    <name type="scientific">Agrococcus sediminis</name>
    <dbReference type="NCBI Taxonomy" id="2599924"/>
    <lineage>
        <taxon>Bacteria</taxon>
        <taxon>Bacillati</taxon>
        <taxon>Actinomycetota</taxon>
        <taxon>Actinomycetes</taxon>
        <taxon>Micrococcales</taxon>
        <taxon>Microbacteriaceae</taxon>
        <taxon>Agrococcus</taxon>
    </lineage>
</organism>
<keyword evidence="1" id="KW-0805">Transcription regulation</keyword>
<dbReference type="SUPFAM" id="SSF46689">
    <property type="entry name" value="Homeodomain-like"/>
    <property type="match status" value="1"/>
</dbReference>
<dbReference type="GO" id="GO:0003700">
    <property type="term" value="F:DNA-binding transcription factor activity"/>
    <property type="evidence" value="ECO:0007669"/>
    <property type="project" value="TreeGrafter"/>
</dbReference>
<dbReference type="InterPro" id="IPR001647">
    <property type="entry name" value="HTH_TetR"/>
</dbReference>
<dbReference type="Pfam" id="PF00440">
    <property type="entry name" value="TetR_N"/>
    <property type="match status" value="1"/>
</dbReference>
<evidence type="ECO:0000259" key="5">
    <source>
        <dbReference type="PROSITE" id="PS50977"/>
    </source>
</evidence>
<dbReference type="PANTHER" id="PTHR30055:SF238">
    <property type="entry name" value="MYCOFACTOCIN BIOSYNTHESIS TRANSCRIPTIONAL REGULATOR MFTR-RELATED"/>
    <property type="match status" value="1"/>
</dbReference>
<dbReference type="PANTHER" id="PTHR30055">
    <property type="entry name" value="HTH-TYPE TRANSCRIPTIONAL REGULATOR RUTR"/>
    <property type="match status" value="1"/>
</dbReference>
<keyword evidence="7" id="KW-1185">Reference proteome</keyword>
<dbReference type="InterPro" id="IPR009057">
    <property type="entry name" value="Homeodomain-like_sf"/>
</dbReference>
<dbReference type="RefSeq" id="WP_146356635.1">
    <property type="nucleotide sequence ID" value="NZ_VOIR01000014.1"/>
</dbReference>
<keyword evidence="3" id="KW-0804">Transcription</keyword>
<comment type="caution">
    <text evidence="6">The sequence shown here is derived from an EMBL/GenBank/DDBJ whole genome shotgun (WGS) entry which is preliminary data.</text>
</comment>
<dbReference type="GO" id="GO:0000976">
    <property type="term" value="F:transcription cis-regulatory region binding"/>
    <property type="evidence" value="ECO:0007669"/>
    <property type="project" value="TreeGrafter"/>
</dbReference>
<dbReference type="SUPFAM" id="SSF48498">
    <property type="entry name" value="Tetracyclin repressor-like, C-terminal domain"/>
    <property type="match status" value="1"/>
</dbReference>
<evidence type="ECO:0000313" key="7">
    <source>
        <dbReference type="Proteomes" id="UP000323221"/>
    </source>
</evidence>
<accession>A0A5M8QD84</accession>
<dbReference type="InterPro" id="IPR050109">
    <property type="entry name" value="HTH-type_TetR-like_transc_reg"/>
</dbReference>
<proteinExistence type="predicted"/>
<protein>
    <submittedName>
        <fullName evidence="6">TetR/AcrR family transcriptional regulator</fullName>
    </submittedName>
</protein>
<evidence type="ECO:0000256" key="4">
    <source>
        <dbReference type="PROSITE-ProRule" id="PRU00335"/>
    </source>
</evidence>
<dbReference type="PROSITE" id="PS50977">
    <property type="entry name" value="HTH_TETR_2"/>
    <property type="match status" value="1"/>
</dbReference>
<dbReference type="EMBL" id="VOIR01000014">
    <property type="protein sequence ID" value="KAA6432924.1"/>
    <property type="molecule type" value="Genomic_DNA"/>
</dbReference>
<dbReference type="InterPro" id="IPR025996">
    <property type="entry name" value="MT1864/Rv1816-like_C"/>
</dbReference>
<gene>
    <name evidence="6" type="ORF">FQ330_08115</name>
</gene>
<feature type="DNA-binding region" description="H-T-H motif" evidence="4">
    <location>
        <begin position="32"/>
        <end position="51"/>
    </location>
</feature>
<dbReference type="OrthoDB" id="3173376at2"/>
<dbReference type="AlphaFoldDB" id="A0A5M8QD84"/>
<evidence type="ECO:0000256" key="1">
    <source>
        <dbReference type="ARBA" id="ARBA00023015"/>
    </source>
</evidence>
<name>A0A5M8QD84_9MICO</name>
<evidence type="ECO:0000313" key="6">
    <source>
        <dbReference type="EMBL" id="KAA6432924.1"/>
    </source>
</evidence>